<proteinExistence type="predicted"/>
<protein>
    <submittedName>
        <fullName evidence="1">Uncharacterized protein</fullName>
    </submittedName>
</protein>
<comment type="caution">
    <text evidence="1">The sequence shown here is derived from an EMBL/GenBank/DDBJ whole genome shotgun (WGS) entry which is preliminary data.</text>
</comment>
<accession>A0A645JD64</accession>
<sequence>MEFLIGLEKSIDTAVTGCAFEAAMDILQGHDVARFGITDRFGGTTSFEHCHEREDVVEVLARDFGDVAAPTRTEFDQSLRGKHLQCFA</sequence>
<evidence type="ECO:0000313" key="1">
    <source>
        <dbReference type="EMBL" id="MPN57493.1"/>
    </source>
</evidence>
<dbReference type="AlphaFoldDB" id="A0A645JD64"/>
<name>A0A645JD64_9ZZZZ</name>
<reference evidence="1" key="1">
    <citation type="submission" date="2019-08" db="EMBL/GenBank/DDBJ databases">
        <authorList>
            <person name="Kucharzyk K."/>
            <person name="Murdoch R.W."/>
            <person name="Higgins S."/>
            <person name="Loffler F."/>
        </authorList>
    </citation>
    <scope>NUCLEOTIDE SEQUENCE</scope>
</reference>
<organism evidence="1">
    <name type="scientific">bioreactor metagenome</name>
    <dbReference type="NCBI Taxonomy" id="1076179"/>
    <lineage>
        <taxon>unclassified sequences</taxon>
        <taxon>metagenomes</taxon>
        <taxon>ecological metagenomes</taxon>
    </lineage>
</organism>
<gene>
    <name evidence="1" type="ORF">SDC9_205187</name>
</gene>
<dbReference type="EMBL" id="VSSQ01129064">
    <property type="protein sequence ID" value="MPN57493.1"/>
    <property type="molecule type" value="Genomic_DNA"/>
</dbReference>